<feature type="transmembrane region" description="Helical" evidence="1">
    <location>
        <begin position="42"/>
        <end position="63"/>
    </location>
</feature>
<accession>A0A9X3XIP1</accession>
<keyword evidence="1" id="KW-1133">Transmembrane helix</keyword>
<protein>
    <submittedName>
        <fullName evidence="2">DUF378 domain-containing protein</fullName>
    </submittedName>
</protein>
<gene>
    <name evidence="2" type="ORF">NE398_02545</name>
</gene>
<evidence type="ECO:0000313" key="3">
    <source>
        <dbReference type="Proteomes" id="UP001141183"/>
    </source>
</evidence>
<dbReference type="InterPro" id="IPR007211">
    <property type="entry name" value="DUF378"/>
</dbReference>
<evidence type="ECO:0000256" key="1">
    <source>
        <dbReference type="SAM" id="Phobius"/>
    </source>
</evidence>
<reference evidence="2" key="1">
    <citation type="submission" date="2022-05" db="EMBL/GenBank/DDBJ databases">
        <title>Draft genome sequence of Clostridium tertium strain CP3 isolated from Peru.</title>
        <authorList>
            <person name="Hurtado R."/>
            <person name="Lima L."/>
            <person name="Sousa T."/>
            <person name="Jaiswal A.K."/>
            <person name="Tiwari S."/>
            <person name="Maturrano L."/>
            <person name="Brenig B."/>
            <person name="Azevedo V."/>
        </authorList>
    </citation>
    <scope>NUCLEOTIDE SEQUENCE</scope>
    <source>
        <strain evidence="2">CP3</strain>
    </source>
</reference>
<dbReference type="Proteomes" id="UP001141183">
    <property type="component" value="Unassembled WGS sequence"/>
</dbReference>
<feature type="transmembrane region" description="Helical" evidence="1">
    <location>
        <begin position="12"/>
        <end position="36"/>
    </location>
</feature>
<dbReference type="PANTHER" id="PTHR37304:SF1">
    <property type="entry name" value="MEMBRANE PROTEIN"/>
    <property type="match status" value="1"/>
</dbReference>
<keyword evidence="1" id="KW-0812">Transmembrane</keyword>
<dbReference type="RefSeq" id="WP_008678439.1">
    <property type="nucleotide sequence ID" value="NZ_CABKOG010000003.1"/>
</dbReference>
<dbReference type="EMBL" id="JAMRYU010000002">
    <property type="protein sequence ID" value="MDC4239051.1"/>
    <property type="molecule type" value="Genomic_DNA"/>
</dbReference>
<organism evidence="2 3">
    <name type="scientific">Clostridium tertium</name>
    <dbReference type="NCBI Taxonomy" id="1559"/>
    <lineage>
        <taxon>Bacteria</taxon>
        <taxon>Bacillati</taxon>
        <taxon>Bacillota</taxon>
        <taxon>Clostridia</taxon>
        <taxon>Eubacteriales</taxon>
        <taxon>Clostridiaceae</taxon>
        <taxon>Clostridium</taxon>
    </lineage>
</organism>
<dbReference type="AlphaFoldDB" id="A0A9X3XIP1"/>
<keyword evidence="3" id="KW-1185">Reference proteome</keyword>
<dbReference type="Pfam" id="PF04070">
    <property type="entry name" value="DUF378"/>
    <property type="match status" value="1"/>
</dbReference>
<comment type="caution">
    <text evidence="2">The sequence shown here is derived from an EMBL/GenBank/DDBJ whole genome shotgun (WGS) entry which is preliminary data.</text>
</comment>
<dbReference type="PANTHER" id="PTHR37304">
    <property type="entry name" value="MEMBRANE PROTEIN-RELATED"/>
    <property type="match status" value="1"/>
</dbReference>
<name>A0A9X3XIP1_9CLOT</name>
<evidence type="ECO:0000313" key="2">
    <source>
        <dbReference type="EMBL" id="MDC4239051.1"/>
    </source>
</evidence>
<keyword evidence="1" id="KW-0472">Membrane</keyword>
<proteinExistence type="predicted"/>
<sequence>MCKINIVDKISFLLVLIGAINWGFIGLLSVNLVTFLVGGSVLLQRIIYIAVFAGAIDLISLIFRCRSLKLFS</sequence>